<dbReference type="AlphaFoldDB" id="A0A849KFD7"/>
<proteinExistence type="predicted"/>
<reference evidence="2 3" key="2">
    <citation type="submission" date="2020-06" db="EMBL/GenBank/DDBJ databases">
        <title>Ramlibacter rhizophilus sp. nov., isolated from rhizosphere soil of national flower Mugunghwa from South Korea.</title>
        <authorList>
            <person name="Zheng-Fei Y."/>
            <person name="Huan T."/>
        </authorList>
    </citation>
    <scope>NUCLEOTIDE SEQUENCE [LARGE SCALE GENOMIC DNA]</scope>
    <source>
        <strain evidence="2 3">B156</strain>
    </source>
</reference>
<dbReference type="InterPro" id="IPR032287">
    <property type="entry name" value="DUF4838"/>
</dbReference>
<feature type="signal peptide" evidence="1">
    <location>
        <begin position="1"/>
        <end position="20"/>
    </location>
</feature>
<dbReference type="RefSeq" id="WP_171559241.1">
    <property type="nucleotide sequence ID" value="NZ_JABFCS010000001.1"/>
</dbReference>
<dbReference type="Pfam" id="PF16126">
    <property type="entry name" value="DUF4838"/>
    <property type="match status" value="1"/>
</dbReference>
<dbReference type="PANTHER" id="PTHR47406">
    <property type="entry name" value="COAGULATION FACTOR 5/8 TYPE, C-TERMINAL"/>
    <property type="match status" value="1"/>
</dbReference>
<gene>
    <name evidence="2" type="ORF">HK415_11590</name>
</gene>
<comment type="caution">
    <text evidence="2">The sequence shown here is derived from an EMBL/GenBank/DDBJ whole genome shotgun (WGS) entry which is preliminary data.</text>
</comment>
<protein>
    <submittedName>
        <fullName evidence="2">DUF4838 domain-containing protein</fullName>
    </submittedName>
</protein>
<evidence type="ECO:0000256" key="1">
    <source>
        <dbReference type="SAM" id="SignalP"/>
    </source>
</evidence>
<evidence type="ECO:0000313" key="2">
    <source>
        <dbReference type="EMBL" id="NNU43655.1"/>
    </source>
</evidence>
<reference evidence="2 3" key="1">
    <citation type="submission" date="2020-05" db="EMBL/GenBank/DDBJ databases">
        <authorList>
            <person name="Khan S.A."/>
            <person name="Jeon C.O."/>
            <person name="Chun B.H."/>
        </authorList>
    </citation>
    <scope>NUCLEOTIDE SEQUENCE [LARGE SCALE GENOMIC DNA]</scope>
    <source>
        <strain evidence="2 3">B156</strain>
    </source>
</reference>
<evidence type="ECO:0000313" key="3">
    <source>
        <dbReference type="Proteomes" id="UP000552954"/>
    </source>
</evidence>
<keyword evidence="3" id="KW-1185">Reference proteome</keyword>
<dbReference type="Proteomes" id="UP000552954">
    <property type="component" value="Unassembled WGS sequence"/>
</dbReference>
<accession>A0A849KFD7</accession>
<keyword evidence="1" id="KW-0732">Signal</keyword>
<dbReference type="EMBL" id="JABFCS010000001">
    <property type="protein sequence ID" value="NNU43655.1"/>
    <property type="molecule type" value="Genomic_DNA"/>
</dbReference>
<dbReference type="InterPro" id="IPR008979">
    <property type="entry name" value="Galactose-bd-like_sf"/>
</dbReference>
<sequence>MLKILCTLVALWCGTGVALAQVAGSPATDMLTVVQDGRALTPVFLSADAGPVEKDAAADLVKYVELMTGARLPLQVIPSGTRAPTGPAILVGRVALAEDGSLAARLRAAAKKDPLVNADAMVRRRSGDRLYLAGNNDRAHAFAVSQLLQDWGCRWYMPTEFGEVVPEHRTLQVGALDHAYGSPFEIRNYVLGWLADTSGSADFQRRNFSNPSPLPVFGHALGKYTKALVPQGKSLFDVPLAEPATAAEVARQIEAEYAKGVPGISLAIEDGIYRNDSPRDRALQARIFDKYMLALSNTDPMMSLYNSVARTLREKYPASPTRIGGLAYANVTLPPQSVTQIEPNVVMWLAPIDIDPNHGMDDPRSAPRQEYRGMMYRWAELLKGRLAIYDYDQGQLVWRDLPNPSHHVFAQDVRHYRKAGILGVSTESRGATATTFLNLYFRLQLLWNPDADVDAMLAEFYPAFYGPAAVPMREYWEAIFDAWKATLVTEHEHYIAPVIYTPELVERLRASLRAAQRAVAPLKARSGLGRNEALYLQRMQFTELSFALIDDYTAMVRAAASDGDYAKSAALGDKALATRERLTAMNPTFTTYKRFGEKGHSWLPGEVQQMRELAQLTNGPRGTLVARTPLEWSFRRDPYDTGLARGWAYTRAGADGQPSERLRTDTYLQGQGVLLPDGQSFVGYYWYQTELDLTPSQAAGNLHLMFPGLFNECWLYVNGTLVAHRPVREPWWLTDYRFEWDVDLTGKLPPGRP</sequence>
<feature type="chain" id="PRO_5032346119" evidence="1">
    <location>
        <begin position="21"/>
        <end position="753"/>
    </location>
</feature>
<dbReference type="Gene3D" id="2.60.120.260">
    <property type="entry name" value="Galactose-binding domain-like"/>
    <property type="match status" value="1"/>
</dbReference>
<dbReference type="PANTHER" id="PTHR47406:SF2">
    <property type="entry name" value="ALPHA GLUCURONIDASE N-TERMINAL DOMAIN-CONTAINING PROTEIN"/>
    <property type="match status" value="1"/>
</dbReference>
<name>A0A849KFD7_9BURK</name>
<organism evidence="2 3">
    <name type="scientific">Ramlibacter montanisoli</name>
    <dbReference type="NCBI Taxonomy" id="2732512"/>
    <lineage>
        <taxon>Bacteria</taxon>
        <taxon>Pseudomonadati</taxon>
        <taxon>Pseudomonadota</taxon>
        <taxon>Betaproteobacteria</taxon>
        <taxon>Burkholderiales</taxon>
        <taxon>Comamonadaceae</taxon>
        <taxon>Ramlibacter</taxon>
    </lineage>
</organism>
<dbReference type="SUPFAM" id="SSF49785">
    <property type="entry name" value="Galactose-binding domain-like"/>
    <property type="match status" value="1"/>
</dbReference>